<accession>A0ABT6NEP4</accession>
<reference evidence="1 2" key="1">
    <citation type="submission" date="2023-04" db="EMBL/GenBank/DDBJ databases">
        <title>Fusibacter bizertensis strain WBS, isolated from littoral bottom sediments of the Arctic seas - biochemical and genomic analysis.</title>
        <authorList>
            <person name="Brioukhanov A.L."/>
        </authorList>
    </citation>
    <scope>NUCLEOTIDE SEQUENCE [LARGE SCALE GENOMIC DNA]</scope>
    <source>
        <strain evidence="1 2">WBS</strain>
    </source>
</reference>
<organism evidence="1 2">
    <name type="scientific">Fusibacter bizertensis</name>
    <dbReference type="NCBI Taxonomy" id="1488331"/>
    <lineage>
        <taxon>Bacteria</taxon>
        <taxon>Bacillati</taxon>
        <taxon>Bacillota</taxon>
        <taxon>Clostridia</taxon>
        <taxon>Eubacteriales</taxon>
        <taxon>Eubacteriales Family XII. Incertae Sedis</taxon>
        <taxon>Fusibacter</taxon>
    </lineage>
</organism>
<comment type="caution">
    <text evidence="1">The sequence shown here is derived from an EMBL/GenBank/DDBJ whole genome shotgun (WGS) entry which is preliminary data.</text>
</comment>
<name>A0ABT6NEP4_9FIRM</name>
<keyword evidence="2" id="KW-1185">Reference proteome</keyword>
<proteinExistence type="predicted"/>
<dbReference type="RefSeq" id="WP_281094756.1">
    <property type="nucleotide sequence ID" value="NZ_JARYZI010000007.1"/>
</dbReference>
<evidence type="ECO:0000313" key="1">
    <source>
        <dbReference type="EMBL" id="MDH8678868.1"/>
    </source>
</evidence>
<sequence>MAKKKQNQVNFLDIIPIKNSKYRWVILENNIVQIQIDRNSWLDKAVRLFFKTPAMMKIDLDQYGSYIWQEIDGIKDFGIISEGFKEAFGEEVEPLYQRLGSYANILRNNNFIKFEKNQTNK</sequence>
<evidence type="ECO:0000313" key="2">
    <source>
        <dbReference type="Proteomes" id="UP001158045"/>
    </source>
</evidence>
<protein>
    <submittedName>
        <fullName evidence="1">PqqD family peptide modification chaperone</fullName>
    </submittedName>
</protein>
<dbReference type="EMBL" id="JARYZI010000007">
    <property type="protein sequence ID" value="MDH8678868.1"/>
    <property type="molecule type" value="Genomic_DNA"/>
</dbReference>
<dbReference type="Proteomes" id="UP001158045">
    <property type="component" value="Unassembled WGS sequence"/>
</dbReference>
<gene>
    <name evidence="1" type="ORF">QE109_11950</name>
</gene>